<dbReference type="Proteomes" id="UP000015105">
    <property type="component" value="Chromosome 7D"/>
</dbReference>
<organism evidence="1 2">
    <name type="scientific">Aegilops tauschii subsp. strangulata</name>
    <name type="common">Goatgrass</name>
    <dbReference type="NCBI Taxonomy" id="200361"/>
    <lineage>
        <taxon>Eukaryota</taxon>
        <taxon>Viridiplantae</taxon>
        <taxon>Streptophyta</taxon>
        <taxon>Embryophyta</taxon>
        <taxon>Tracheophyta</taxon>
        <taxon>Spermatophyta</taxon>
        <taxon>Magnoliopsida</taxon>
        <taxon>Liliopsida</taxon>
        <taxon>Poales</taxon>
        <taxon>Poaceae</taxon>
        <taxon>BOP clade</taxon>
        <taxon>Pooideae</taxon>
        <taxon>Triticodae</taxon>
        <taxon>Triticeae</taxon>
        <taxon>Triticinae</taxon>
        <taxon>Aegilops</taxon>
    </lineage>
</organism>
<reference evidence="1" key="3">
    <citation type="journal article" date="2017" name="Nature">
        <title>Genome sequence of the progenitor of the wheat D genome Aegilops tauschii.</title>
        <authorList>
            <person name="Luo M.C."/>
            <person name="Gu Y.Q."/>
            <person name="Puiu D."/>
            <person name="Wang H."/>
            <person name="Twardziok S.O."/>
            <person name="Deal K.R."/>
            <person name="Huo N."/>
            <person name="Zhu T."/>
            <person name="Wang L."/>
            <person name="Wang Y."/>
            <person name="McGuire P.E."/>
            <person name="Liu S."/>
            <person name="Long H."/>
            <person name="Ramasamy R.K."/>
            <person name="Rodriguez J.C."/>
            <person name="Van S.L."/>
            <person name="Yuan L."/>
            <person name="Wang Z."/>
            <person name="Xia Z."/>
            <person name="Xiao L."/>
            <person name="Anderson O.D."/>
            <person name="Ouyang S."/>
            <person name="Liang Y."/>
            <person name="Zimin A.V."/>
            <person name="Pertea G."/>
            <person name="Qi P."/>
            <person name="Bennetzen J.L."/>
            <person name="Dai X."/>
            <person name="Dawson M.W."/>
            <person name="Muller H.G."/>
            <person name="Kugler K."/>
            <person name="Rivarola-Duarte L."/>
            <person name="Spannagl M."/>
            <person name="Mayer K.F.X."/>
            <person name="Lu F.H."/>
            <person name="Bevan M.W."/>
            <person name="Leroy P."/>
            <person name="Li P."/>
            <person name="You F.M."/>
            <person name="Sun Q."/>
            <person name="Liu Z."/>
            <person name="Lyons E."/>
            <person name="Wicker T."/>
            <person name="Salzberg S.L."/>
            <person name="Devos K.M."/>
            <person name="Dvorak J."/>
        </authorList>
    </citation>
    <scope>NUCLEOTIDE SEQUENCE [LARGE SCALE GENOMIC DNA]</scope>
    <source>
        <strain evidence="1">cv. AL8/78</strain>
    </source>
</reference>
<evidence type="ECO:0000313" key="1">
    <source>
        <dbReference type="EnsemblPlants" id="AET7Gv20775500.6"/>
    </source>
</evidence>
<protein>
    <submittedName>
        <fullName evidence="1">Uncharacterized protein</fullName>
    </submittedName>
</protein>
<dbReference type="AlphaFoldDB" id="A0A453S0L9"/>
<accession>A0A453S0L9</accession>
<reference evidence="2" key="1">
    <citation type="journal article" date="2014" name="Science">
        <title>Ancient hybridizations among the ancestral genomes of bread wheat.</title>
        <authorList>
            <consortium name="International Wheat Genome Sequencing Consortium,"/>
            <person name="Marcussen T."/>
            <person name="Sandve S.R."/>
            <person name="Heier L."/>
            <person name="Spannagl M."/>
            <person name="Pfeifer M."/>
            <person name="Jakobsen K.S."/>
            <person name="Wulff B.B."/>
            <person name="Steuernagel B."/>
            <person name="Mayer K.F."/>
            <person name="Olsen O.A."/>
        </authorList>
    </citation>
    <scope>NUCLEOTIDE SEQUENCE [LARGE SCALE GENOMIC DNA]</scope>
    <source>
        <strain evidence="2">cv. AL8/78</strain>
    </source>
</reference>
<proteinExistence type="predicted"/>
<reference evidence="1" key="5">
    <citation type="journal article" date="2021" name="G3 (Bethesda)">
        <title>Aegilops tauschii genome assembly Aet v5.0 features greater sequence contiguity and improved annotation.</title>
        <authorList>
            <person name="Wang L."/>
            <person name="Zhu T."/>
            <person name="Rodriguez J.C."/>
            <person name="Deal K.R."/>
            <person name="Dubcovsky J."/>
            <person name="McGuire P.E."/>
            <person name="Lux T."/>
            <person name="Spannagl M."/>
            <person name="Mayer K.F.X."/>
            <person name="Baldrich P."/>
            <person name="Meyers B.C."/>
            <person name="Huo N."/>
            <person name="Gu Y.Q."/>
            <person name="Zhou H."/>
            <person name="Devos K.M."/>
            <person name="Bennetzen J.L."/>
            <person name="Unver T."/>
            <person name="Budak H."/>
            <person name="Gulick P.J."/>
            <person name="Galiba G."/>
            <person name="Kalapos B."/>
            <person name="Nelson D.R."/>
            <person name="Li P."/>
            <person name="You F.M."/>
            <person name="Luo M.C."/>
            <person name="Dvorak J."/>
        </authorList>
    </citation>
    <scope>NUCLEOTIDE SEQUENCE [LARGE SCALE GENOMIC DNA]</scope>
    <source>
        <strain evidence="1">cv. AL8/78</strain>
    </source>
</reference>
<reference evidence="2" key="2">
    <citation type="journal article" date="2017" name="Nat. Plants">
        <title>The Aegilops tauschii genome reveals multiple impacts of transposons.</title>
        <authorList>
            <person name="Zhao G."/>
            <person name="Zou C."/>
            <person name="Li K."/>
            <person name="Wang K."/>
            <person name="Li T."/>
            <person name="Gao L."/>
            <person name="Zhang X."/>
            <person name="Wang H."/>
            <person name="Yang Z."/>
            <person name="Liu X."/>
            <person name="Jiang W."/>
            <person name="Mao L."/>
            <person name="Kong X."/>
            <person name="Jiao Y."/>
            <person name="Jia J."/>
        </authorList>
    </citation>
    <scope>NUCLEOTIDE SEQUENCE [LARGE SCALE GENOMIC DNA]</scope>
    <source>
        <strain evidence="2">cv. AL8/78</strain>
    </source>
</reference>
<sequence>MKTNYQSDLDTTKKENDISQVAFHSPLARRLGKFFLPSISVGEPMNSPPLRFPLR</sequence>
<name>A0A453S0L9_AEGTS</name>
<keyword evidence="2" id="KW-1185">Reference proteome</keyword>
<dbReference type="Gramene" id="AET7Gv20775500.6">
    <property type="protein sequence ID" value="AET7Gv20775500.6"/>
    <property type="gene ID" value="AET7Gv20775500"/>
</dbReference>
<evidence type="ECO:0000313" key="2">
    <source>
        <dbReference type="Proteomes" id="UP000015105"/>
    </source>
</evidence>
<reference evidence="1" key="4">
    <citation type="submission" date="2019-03" db="UniProtKB">
        <authorList>
            <consortium name="EnsemblPlants"/>
        </authorList>
    </citation>
    <scope>IDENTIFICATION</scope>
</reference>
<dbReference type="EnsemblPlants" id="AET7Gv20775500.6">
    <property type="protein sequence ID" value="AET7Gv20775500.6"/>
    <property type="gene ID" value="AET7Gv20775500"/>
</dbReference>